<dbReference type="RefSeq" id="XP_047781906.1">
    <property type="nucleotide sequence ID" value="XM_047918840.1"/>
</dbReference>
<name>A0ABQ8KPL9_9APHY</name>
<keyword evidence="1" id="KW-0472">Membrane</keyword>
<evidence type="ECO:0000313" key="3">
    <source>
        <dbReference type="Proteomes" id="UP000814176"/>
    </source>
</evidence>
<evidence type="ECO:0000313" key="2">
    <source>
        <dbReference type="EMBL" id="KAH9840256.1"/>
    </source>
</evidence>
<feature type="transmembrane region" description="Helical" evidence="1">
    <location>
        <begin position="179"/>
        <end position="202"/>
    </location>
</feature>
<evidence type="ECO:0000256" key="1">
    <source>
        <dbReference type="SAM" id="Phobius"/>
    </source>
</evidence>
<dbReference type="EMBL" id="JADCUA010000005">
    <property type="protein sequence ID" value="KAH9840256.1"/>
    <property type="molecule type" value="Genomic_DNA"/>
</dbReference>
<feature type="transmembrane region" description="Helical" evidence="1">
    <location>
        <begin position="252"/>
        <end position="271"/>
    </location>
</feature>
<feature type="transmembrane region" description="Helical" evidence="1">
    <location>
        <begin position="222"/>
        <end position="240"/>
    </location>
</feature>
<dbReference type="GeneID" id="71999572"/>
<proteinExistence type="predicted"/>
<dbReference type="Proteomes" id="UP000814176">
    <property type="component" value="Unassembled WGS sequence"/>
</dbReference>
<organism evidence="2 3">
    <name type="scientific">Rhodofomes roseus</name>
    <dbReference type="NCBI Taxonomy" id="34475"/>
    <lineage>
        <taxon>Eukaryota</taxon>
        <taxon>Fungi</taxon>
        <taxon>Dikarya</taxon>
        <taxon>Basidiomycota</taxon>
        <taxon>Agaricomycotina</taxon>
        <taxon>Agaricomycetes</taxon>
        <taxon>Polyporales</taxon>
        <taxon>Rhodofomes</taxon>
    </lineage>
</organism>
<gene>
    <name evidence="2" type="ORF">C8Q71DRAFT_483287</name>
</gene>
<keyword evidence="1" id="KW-1133">Transmembrane helix</keyword>
<reference evidence="2 3" key="1">
    <citation type="journal article" date="2021" name="Environ. Microbiol.">
        <title>Gene family expansions and transcriptome signatures uncover fungal adaptations to wood decay.</title>
        <authorList>
            <person name="Hage H."/>
            <person name="Miyauchi S."/>
            <person name="Viragh M."/>
            <person name="Drula E."/>
            <person name="Min B."/>
            <person name="Chaduli D."/>
            <person name="Navarro D."/>
            <person name="Favel A."/>
            <person name="Norest M."/>
            <person name="Lesage-Meessen L."/>
            <person name="Balint B."/>
            <person name="Merenyi Z."/>
            <person name="de Eugenio L."/>
            <person name="Morin E."/>
            <person name="Martinez A.T."/>
            <person name="Baldrian P."/>
            <person name="Stursova M."/>
            <person name="Martinez M.J."/>
            <person name="Novotny C."/>
            <person name="Magnuson J.K."/>
            <person name="Spatafora J.W."/>
            <person name="Maurice S."/>
            <person name="Pangilinan J."/>
            <person name="Andreopoulos W."/>
            <person name="LaButti K."/>
            <person name="Hundley H."/>
            <person name="Na H."/>
            <person name="Kuo A."/>
            <person name="Barry K."/>
            <person name="Lipzen A."/>
            <person name="Henrissat B."/>
            <person name="Riley R."/>
            <person name="Ahrendt S."/>
            <person name="Nagy L.G."/>
            <person name="Grigoriev I.V."/>
            <person name="Martin F."/>
            <person name="Rosso M.N."/>
        </authorList>
    </citation>
    <scope>NUCLEOTIDE SEQUENCE [LARGE SCALE GENOMIC DNA]</scope>
    <source>
        <strain evidence="2 3">CIRM-BRFM 1785</strain>
    </source>
</reference>
<comment type="caution">
    <text evidence="2">The sequence shown here is derived from an EMBL/GenBank/DDBJ whole genome shotgun (WGS) entry which is preliminary data.</text>
</comment>
<keyword evidence="3" id="KW-1185">Reference proteome</keyword>
<sequence length="331" mass="36239">MSSSLDHRFPSPIGGLPFPHDFLPALLFTILYALTGLVAAYRMMAGRSRTHVIIGTTIFTVERIIDLAIRAAEAEKPSIHTASFFVGWLQSAYALGFLGTTLDLSNLARLFVVKTTEDVPRIIIELPSTHYLSLRARFVEEQRLKAIYARVDVGSSPYHKPPAEDFADEPQVRALLQRIGLASVVLRIQAMALAAASGGLYYKGITSESQAVLVQYMRYASAIIALCLQLLALGEVLWALVTRPKRTPRVPALYLCSMICILMITTVYRLAAMGNHTTSLTSTAPGSLNSPTAKALFYALHIAPEWLTRSAMLLVVNVKELYGISTGLNSL</sequence>
<accession>A0ABQ8KPL9</accession>
<feature type="transmembrane region" description="Helical" evidence="1">
    <location>
        <begin position="22"/>
        <end position="41"/>
    </location>
</feature>
<protein>
    <submittedName>
        <fullName evidence="2">Uncharacterized protein</fullName>
    </submittedName>
</protein>
<keyword evidence="1" id="KW-0812">Transmembrane</keyword>